<protein>
    <submittedName>
        <fullName evidence="3">Uncharacterized protein</fullName>
    </submittedName>
</protein>
<dbReference type="Proteomes" id="UP000053257">
    <property type="component" value="Unassembled WGS sequence"/>
</dbReference>
<keyword evidence="2" id="KW-1133">Transmembrane helix</keyword>
<evidence type="ECO:0000313" key="4">
    <source>
        <dbReference type="Proteomes" id="UP000053257"/>
    </source>
</evidence>
<feature type="region of interest" description="Disordered" evidence="1">
    <location>
        <begin position="204"/>
        <end position="234"/>
    </location>
</feature>
<gene>
    <name evidence="3" type="ORF">PHLGIDRAFT_455630</name>
</gene>
<keyword evidence="2" id="KW-0812">Transmembrane</keyword>
<proteinExistence type="predicted"/>
<organism evidence="3 4">
    <name type="scientific">Phlebiopsis gigantea (strain 11061_1 CR5-6)</name>
    <name type="common">White-rot fungus</name>
    <name type="synonym">Peniophora gigantea</name>
    <dbReference type="NCBI Taxonomy" id="745531"/>
    <lineage>
        <taxon>Eukaryota</taxon>
        <taxon>Fungi</taxon>
        <taxon>Dikarya</taxon>
        <taxon>Basidiomycota</taxon>
        <taxon>Agaricomycotina</taxon>
        <taxon>Agaricomycetes</taxon>
        <taxon>Polyporales</taxon>
        <taxon>Phanerochaetaceae</taxon>
        <taxon>Phlebiopsis</taxon>
    </lineage>
</organism>
<reference evidence="3 4" key="1">
    <citation type="journal article" date="2014" name="PLoS Genet.">
        <title>Analysis of the Phlebiopsis gigantea genome, transcriptome and secretome provides insight into its pioneer colonization strategies of wood.</title>
        <authorList>
            <person name="Hori C."/>
            <person name="Ishida T."/>
            <person name="Igarashi K."/>
            <person name="Samejima M."/>
            <person name="Suzuki H."/>
            <person name="Master E."/>
            <person name="Ferreira P."/>
            <person name="Ruiz-Duenas F.J."/>
            <person name="Held B."/>
            <person name="Canessa P."/>
            <person name="Larrondo L.F."/>
            <person name="Schmoll M."/>
            <person name="Druzhinina I.S."/>
            <person name="Kubicek C.P."/>
            <person name="Gaskell J.A."/>
            <person name="Kersten P."/>
            <person name="St John F."/>
            <person name="Glasner J."/>
            <person name="Sabat G."/>
            <person name="Splinter BonDurant S."/>
            <person name="Syed K."/>
            <person name="Yadav J."/>
            <person name="Mgbeahuruike A.C."/>
            <person name="Kovalchuk A."/>
            <person name="Asiegbu F.O."/>
            <person name="Lackner G."/>
            <person name="Hoffmeister D."/>
            <person name="Rencoret J."/>
            <person name="Gutierrez A."/>
            <person name="Sun H."/>
            <person name="Lindquist E."/>
            <person name="Barry K."/>
            <person name="Riley R."/>
            <person name="Grigoriev I.V."/>
            <person name="Henrissat B."/>
            <person name="Kues U."/>
            <person name="Berka R.M."/>
            <person name="Martinez A.T."/>
            <person name="Covert S.F."/>
            <person name="Blanchette R.A."/>
            <person name="Cullen D."/>
        </authorList>
    </citation>
    <scope>NUCLEOTIDE SEQUENCE [LARGE SCALE GENOMIC DNA]</scope>
    <source>
        <strain evidence="3 4">11061_1 CR5-6</strain>
    </source>
</reference>
<dbReference type="EMBL" id="KN840445">
    <property type="protein sequence ID" value="KIP11545.1"/>
    <property type="molecule type" value="Genomic_DNA"/>
</dbReference>
<keyword evidence="2" id="KW-0472">Membrane</keyword>
<dbReference type="OrthoDB" id="3270641at2759"/>
<dbReference type="HOGENOM" id="CLU_628676_0_0_1"/>
<evidence type="ECO:0000313" key="3">
    <source>
        <dbReference type="EMBL" id="KIP11545.1"/>
    </source>
</evidence>
<dbReference type="AlphaFoldDB" id="A0A0C3SF65"/>
<accession>A0A0C3SF65</accession>
<keyword evidence="4" id="KW-1185">Reference proteome</keyword>
<evidence type="ECO:0000256" key="1">
    <source>
        <dbReference type="SAM" id="MobiDB-lite"/>
    </source>
</evidence>
<dbReference type="STRING" id="745531.A0A0C3SF65"/>
<sequence length="436" mass="47353">MPTYIFDDVFGDQRPGSNSPLPAYLPPPNWDPVHGTCSQCSMTTNIRIPVDPSQVMNGTWHTATSNPGKPIINVTMTFTGKKIGVFVARAEGLREILGTSVTAYCLLPPNLDSEFITSQMNMTFVLDGEAVGTYHRIVDPSATTWTYNQNVFSTSGLKNTVHTFAILPQSQYATPSQYPATPYLHDSSFLSFDYITYDFDDSPSPPLPPSLPSSTSASGTPTGTAPVSKPPAISSTSSRGDIIAGVGCGVSGLLIVLLLSLWCGLGRRARAARRPFIGFAMIRGQELEVTRIQNGVAEGQGHQLRTGASTPPSYNMIMPLTASVLGKHDLMENIYSHDAGPGDANLTRMQTEEESEGFGGMQKMQEEVVPLGDVSEDPQILRLRTELDNLRAERDVLWLALGGQDVHDERSASSVLPSYRDALQSRRNDTTFEYSP</sequence>
<name>A0A0C3SF65_PHLG1</name>
<feature type="transmembrane region" description="Helical" evidence="2">
    <location>
        <begin position="242"/>
        <end position="265"/>
    </location>
</feature>
<evidence type="ECO:0000256" key="2">
    <source>
        <dbReference type="SAM" id="Phobius"/>
    </source>
</evidence>
<feature type="compositionally biased region" description="Low complexity" evidence="1">
    <location>
        <begin position="212"/>
        <end position="226"/>
    </location>
</feature>